<feature type="region of interest" description="Disordered" evidence="4">
    <location>
        <begin position="1"/>
        <end position="20"/>
    </location>
</feature>
<evidence type="ECO:0000256" key="2">
    <source>
        <dbReference type="ARBA" id="ARBA00022679"/>
    </source>
</evidence>
<evidence type="ECO:0000256" key="4">
    <source>
        <dbReference type="SAM" id="MobiDB-lite"/>
    </source>
</evidence>
<evidence type="ECO:0000256" key="3">
    <source>
        <dbReference type="ARBA" id="ARBA00022691"/>
    </source>
</evidence>
<dbReference type="InterPro" id="IPR013216">
    <property type="entry name" value="Methyltransf_11"/>
</dbReference>
<dbReference type="RefSeq" id="WP_187741736.1">
    <property type="nucleotide sequence ID" value="NZ_CP060825.1"/>
</dbReference>
<accession>A0A7H0HVP0</accession>
<dbReference type="InterPro" id="IPR029063">
    <property type="entry name" value="SAM-dependent_MTases_sf"/>
</dbReference>
<dbReference type="KEGG" id="sgj:IAG43_17930"/>
<evidence type="ECO:0000259" key="5">
    <source>
        <dbReference type="Pfam" id="PF08241"/>
    </source>
</evidence>
<dbReference type="CDD" id="cd02440">
    <property type="entry name" value="AdoMet_MTases"/>
    <property type="match status" value="1"/>
</dbReference>
<dbReference type="SUPFAM" id="SSF53335">
    <property type="entry name" value="S-adenosyl-L-methionine-dependent methyltransferases"/>
    <property type="match status" value="1"/>
</dbReference>
<keyword evidence="3" id="KW-0949">S-adenosyl-L-methionine</keyword>
<dbReference type="PANTHER" id="PTHR43464:SF19">
    <property type="entry name" value="UBIQUINONE BIOSYNTHESIS O-METHYLTRANSFERASE, MITOCHONDRIAL"/>
    <property type="match status" value="1"/>
</dbReference>
<gene>
    <name evidence="6" type="ORF">IAG43_17930</name>
</gene>
<reference evidence="6 7" key="1">
    <citation type="submission" date="2020-08" db="EMBL/GenBank/DDBJ databases">
        <title>A novel species.</title>
        <authorList>
            <person name="Gao J."/>
        </authorList>
    </citation>
    <scope>NUCLEOTIDE SEQUENCE [LARGE SCALE GENOMIC DNA]</scope>
    <source>
        <strain evidence="6 7">CRPJ-33</strain>
    </source>
</reference>
<dbReference type="Proteomes" id="UP000516230">
    <property type="component" value="Chromosome"/>
</dbReference>
<dbReference type="Gene3D" id="3.40.50.150">
    <property type="entry name" value="Vaccinia Virus protein VP39"/>
    <property type="match status" value="1"/>
</dbReference>
<protein>
    <submittedName>
        <fullName evidence="6">Methyltransferase domain-containing protein</fullName>
    </submittedName>
</protein>
<sequence length="284" mass="31036">MESETLRVDPSNADQAESWDGDQGAYWAEHAADFDRAVHAYQEPFLNAAHLQRGERVLDVGCGAGLTSRAAARLTVGGPVLGVDLSGPLLAVARREAEREGLDSIRHEHVDAQTHPFDEASFDVAISRLGSMFFADPVAAFRNVARALRPGGRLVLLVWQDVSRNEWFRSFVADLADGRDVGPPPADAPGPFFMSDPDTVRERLLAAGFRTPHLDDHRLSMRFGRTVDEAYSFVSGMLGWMLEDLDEAGRTRALATLRADLEAHATPDGVRYGSAAWVVTATRP</sequence>
<proteinExistence type="predicted"/>
<dbReference type="GO" id="GO:0032259">
    <property type="term" value="P:methylation"/>
    <property type="evidence" value="ECO:0007669"/>
    <property type="project" value="UniProtKB-KW"/>
</dbReference>
<keyword evidence="2 6" id="KW-0808">Transferase</keyword>
<dbReference type="AlphaFoldDB" id="A0A7H0HVP0"/>
<dbReference type="PANTHER" id="PTHR43464">
    <property type="entry name" value="METHYLTRANSFERASE"/>
    <property type="match status" value="1"/>
</dbReference>
<keyword evidence="1 6" id="KW-0489">Methyltransferase</keyword>
<dbReference type="Pfam" id="PF08241">
    <property type="entry name" value="Methyltransf_11"/>
    <property type="match status" value="1"/>
</dbReference>
<feature type="domain" description="Methyltransferase type 11" evidence="5">
    <location>
        <begin position="58"/>
        <end position="156"/>
    </location>
</feature>
<evidence type="ECO:0000313" key="6">
    <source>
        <dbReference type="EMBL" id="QNP64606.1"/>
    </source>
</evidence>
<dbReference type="GO" id="GO:0008757">
    <property type="term" value="F:S-adenosylmethionine-dependent methyltransferase activity"/>
    <property type="evidence" value="ECO:0007669"/>
    <property type="project" value="InterPro"/>
</dbReference>
<dbReference type="EMBL" id="CP060825">
    <property type="protein sequence ID" value="QNP64606.1"/>
    <property type="molecule type" value="Genomic_DNA"/>
</dbReference>
<evidence type="ECO:0000313" key="7">
    <source>
        <dbReference type="Proteomes" id="UP000516230"/>
    </source>
</evidence>
<keyword evidence="7" id="KW-1185">Reference proteome</keyword>
<evidence type="ECO:0000256" key="1">
    <source>
        <dbReference type="ARBA" id="ARBA00022603"/>
    </source>
</evidence>
<name>A0A7H0HVP0_9ACTN</name>
<organism evidence="6 7">
    <name type="scientific">Streptomyces genisteinicus</name>
    <dbReference type="NCBI Taxonomy" id="2768068"/>
    <lineage>
        <taxon>Bacteria</taxon>
        <taxon>Bacillati</taxon>
        <taxon>Actinomycetota</taxon>
        <taxon>Actinomycetes</taxon>
        <taxon>Kitasatosporales</taxon>
        <taxon>Streptomycetaceae</taxon>
        <taxon>Streptomyces</taxon>
    </lineage>
</organism>